<evidence type="ECO:0000313" key="8">
    <source>
        <dbReference type="EMBL" id="MDG3014897.1"/>
    </source>
</evidence>
<feature type="transmembrane region" description="Helical" evidence="6">
    <location>
        <begin position="67"/>
        <end position="87"/>
    </location>
</feature>
<comment type="caution">
    <text evidence="8">The sequence shown here is derived from an EMBL/GenBank/DDBJ whole genome shotgun (WGS) entry which is preliminary data.</text>
</comment>
<organism evidence="8 9">
    <name type="scientific">Speluncibacter jeojiensis</name>
    <dbReference type="NCBI Taxonomy" id="2710754"/>
    <lineage>
        <taxon>Bacteria</taxon>
        <taxon>Bacillati</taxon>
        <taxon>Actinomycetota</taxon>
        <taxon>Actinomycetes</taxon>
        <taxon>Mycobacteriales</taxon>
        <taxon>Speluncibacteraceae</taxon>
        <taxon>Speluncibacter</taxon>
    </lineage>
</organism>
<evidence type="ECO:0000256" key="2">
    <source>
        <dbReference type="ARBA" id="ARBA00022692"/>
    </source>
</evidence>
<evidence type="ECO:0000256" key="3">
    <source>
        <dbReference type="ARBA" id="ARBA00022989"/>
    </source>
</evidence>
<feature type="transmembrane region" description="Helical" evidence="6">
    <location>
        <begin position="12"/>
        <end position="31"/>
    </location>
</feature>
<evidence type="ECO:0000256" key="6">
    <source>
        <dbReference type="SAM" id="Phobius"/>
    </source>
</evidence>
<dbReference type="InterPro" id="IPR036938">
    <property type="entry name" value="PAP2/HPO_sf"/>
</dbReference>
<dbReference type="Pfam" id="PF14378">
    <property type="entry name" value="PAP2_3"/>
    <property type="match status" value="1"/>
</dbReference>
<evidence type="ECO:0000256" key="1">
    <source>
        <dbReference type="ARBA" id="ARBA00004141"/>
    </source>
</evidence>
<reference evidence="8" key="1">
    <citation type="submission" date="2022-08" db="EMBL/GenBank/DDBJ databases">
        <title>Genome analysis of Corynebacteriales strain.</title>
        <authorList>
            <person name="Lee S.D."/>
        </authorList>
    </citation>
    <scope>NUCLEOTIDE SEQUENCE</scope>
    <source>
        <strain evidence="8">D3-21</strain>
    </source>
</reference>
<accession>A0A9X4M182</accession>
<proteinExistence type="predicted"/>
<evidence type="ECO:0000259" key="7">
    <source>
        <dbReference type="Pfam" id="PF14378"/>
    </source>
</evidence>
<feature type="transmembrane region" description="Helical" evidence="6">
    <location>
        <begin position="309"/>
        <end position="328"/>
    </location>
</feature>
<dbReference type="PANTHER" id="PTHR31310">
    <property type="match status" value="1"/>
</dbReference>
<dbReference type="Proteomes" id="UP001152755">
    <property type="component" value="Unassembled WGS sequence"/>
</dbReference>
<keyword evidence="9" id="KW-1185">Reference proteome</keyword>
<feature type="transmembrane region" description="Helical" evidence="6">
    <location>
        <begin position="37"/>
        <end position="55"/>
    </location>
</feature>
<evidence type="ECO:0000256" key="5">
    <source>
        <dbReference type="SAM" id="MobiDB-lite"/>
    </source>
</evidence>
<keyword evidence="2 6" id="KW-0812">Transmembrane</keyword>
<feature type="transmembrane region" description="Helical" evidence="6">
    <location>
        <begin position="285"/>
        <end position="303"/>
    </location>
</feature>
<dbReference type="GO" id="GO:0016020">
    <property type="term" value="C:membrane"/>
    <property type="evidence" value="ECO:0007669"/>
    <property type="project" value="UniProtKB-SubCell"/>
</dbReference>
<dbReference type="Gene3D" id="1.20.144.10">
    <property type="entry name" value="Phosphatidic acid phosphatase type 2/haloperoxidase"/>
    <property type="match status" value="1"/>
</dbReference>
<feature type="transmembrane region" description="Helical" evidence="6">
    <location>
        <begin position="127"/>
        <end position="149"/>
    </location>
</feature>
<keyword evidence="3 6" id="KW-1133">Transmembrane helix</keyword>
<dbReference type="EMBL" id="JANRHA010000005">
    <property type="protein sequence ID" value="MDG3014897.1"/>
    <property type="molecule type" value="Genomic_DNA"/>
</dbReference>
<dbReference type="InterPro" id="IPR052185">
    <property type="entry name" value="IPC_Synthase-Related"/>
</dbReference>
<sequence>MAAAQRRRRRLTAVRWTALGIWLAVVVFRTWTTGLAFNRELLLLYICTGLIAASIGRRRVLLVVRDWLPFALILIVYDLSRGAATLIGRPTLWTVQPAVDRWLFFGHEPTVWLQEHLKLPQPPWWEVIISTVYMSFFILPYVVAGVLWLRNRADWRAFVVRFVTLSFVSLIVYAIVPAAPPWAAARCTAAQVAGGPSNPDCMSAAAGSAPGDGLLGAMHALQPGAHSYVERLSTRGFDVLHLHAASALLDEGQAGVNQVAAIPSLHAALSAMVAVFLWTRVRRRWRPLLAAYALTMAFTLVYAGEHYVFDILLGWATAAIVLVVISRLERRALDRRAHARSVDALLGAAPAQSDRATLDHEDQIAQAADDDPGVAGRQQGIPARPG</sequence>
<name>A0A9X4M182_9ACTN</name>
<evidence type="ECO:0000256" key="4">
    <source>
        <dbReference type="ARBA" id="ARBA00023136"/>
    </source>
</evidence>
<feature type="transmembrane region" description="Helical" evidence="6">
    <location>
        <begin position="259"/>
        <end position="278"/>
    </location>
</feature>
<protein>
    <submittedName>
        <fullName evidence="8">Phosphatase PAP2 family protein</fullName>
    </submittedName>
</protein>
<feature type="region of interest" description="Disordered" evidence="5">
    <location>
        <begin position="351"/>
        <end position="386"/>
    </location>
</feature>
<dbReference type="PANTHER" id="PTHR31310:SF7">
    <property type="entry name" value="PA-PHOSPHATASE RELATED-FAMILY PROTEIN DDB_G0268928"/>
    <property type="match status" value="1"/>
</dbReference>
<dbReference type="InterPro" id="IPR026841">
    <property type="entry name" value="Aur1/Ipt1"/>
</dbReference>
<gene>
    <name evidence="8" type="ORF">NVS88_10045</name>
</gene>
<dbReference type="AlphaFoldDB" id="A0A9X4M182"/>
<feature type="transmembrane region" description="Helical" evidence="6">
    <location>
        <begin position="158"/>
        <end position="176"/>
    </location>
</feature>
<keyword evidence="4 6" id="KW-0472">Membrane</keyword>
<comment type="subcellular location">
    <subcellularLocation>
        <location evidence="1">Membrane</location>
        <topology evidence="1">Multi-pass membrane protein</topology>
    </subcellularLocation>
</comment>
<dbReference type="SUPFAM" id="SSF48317">
    <property type="entry name" value="Acid phosphatase/Vanadium-dependent haloperoxidase"/>
    <property type="match status" value="1"/>
</dbReference>
<evidence type="ECO:0000313" key="9">
    <source>
        <dbReference type="Proteomes" id="UP001152755"/>
    </source>
</evidence>
<feature type="domain" description="Inositolphosphotransferase Aur1/Ipt1" evidence="7">
    <location>
        <begin position="98"/>
        <end position="322"/>
    </location>
</feature>